<dbReference type="EMBL" id="AZBU02000001">
    <property type="protein sequence ID" value="TMS37962.1"/>
    <property type="molecule type" value="Genomic_DNA"/>
</dbReference>
<organism evidence="1 2">
    <name type="scientific">Steinernema carpocapsae</name>
    <name type="common">Entomopathogenic nematode</name>
    <dbReference type="NCBI Taxonomy" id="34508"/>
    <lineage>
        <taxon>Eukaryota</taxon>
        <taxon>Metazoa</taxon>
        <taxon>Ecdysozoa</taxon>
        <taxon>Nematoda</taxon>
        <taxon>Chromadorea</taxon>
        <taxon>Rhabditida</taxon>
        <taxon>Tylenchina</taxon>
        <taxon>Panagrolaimomorpha</taxon>
        <taxon>Strongyloidoidea</taxon>
        <taxon>Steinernematidae</taxon>
        <taxon>Steinernema</taxon>
    </lineage>
</organism>
<keyword evidence="2" id="KW-1185">Reference proteome</keyword>
<evidence type="ECO:0000313" key="1">
    <source>
        <dbReference type="EMBL" id="TMS37962.1"/>
    </source>
</evidence>
<gene>
    <name evidence="1" type="ORF">L596_004791</name>
</gene>
<reference evidence="1 2" key="2">
    <citation type="journal article" date="2019" name="G3 (Bethesda)">
        <title>Hybrid Assembly of the Genome of the Entomopathogenic Nematode Steinernema carpocapsae Identifies the X-Chromosome.</title>
        <authorList>
            <person name="Serra L."/>
            <person name="Macchietto M."/>
            <person name="Macias-Munoz A."/>
            <person name="McGill C.J."/>
            <person name="Rodriguez I.M."/>
            <person name="Rodriguez B."/>
            <person name="Murad R."/>
            <person name="Mortazavi A."/>
        </authorList>
    </citation>
    <scope>NUCLEOTIDE SEQUENCE [LARGE SCALE GENOMIC DNA]</scope>
    <source>
        <strain evidence="1 2">ALL</strain>
    </source>
</reference>
<proteinExistence type="predicted"/>
<protein>
    <submittedName>
        <fullName evidence="1">Uncharacterized protein</fullName>
    </submittedName>
</protein>
<dbReference type="AlphaFoldDB" id="A0A4U8UWW1"/>
<sequence>MLFCVFQQGECCNVAMVDHNSKKNARILPVGVVGVAPCVAGKCSNSLYIWLPLPSLLPSPSQSSAEFEHDCSNSSTLLSPLLLPLLLLLPVSLNEA</sequence>
<reference evidence="1 2" key="1">
    <citation type="journal article" date="2015" name="Genome Biol.">
        <title>Comparative genomics of Steinernema reveals deeply conserved gene regulatory networks.</title>
        <authorList>
            <person name="Dillman A.R."/>
            <person name="Macchietto M."/>
            <person name="Porter C.F."/>
            <person name="Rogers A."/>
            <person name="Williams B."/>
            <person name="Antoshechkin I."/>
            <person name="Lee M.M."/>
            <person name="Goodwin Z."/>
            <person name="Lu X."/>
            <person name="Lewis E.E."/>
            <person name="Goodrich-Blair H."/>
            <person name="Stock S.P."/>
            <person name="Adams B.J."/>
            <person name="Sternberg P.W."/>
            <person name="Mortazavi A."/>
        </authorList>
    </citation>
    <scope>NUCLEOTIDE SEQUENCE [LARGE SCALE GENOMIC DNA]</scope>
    <source>
        <strain evidence="1 2">ALL</strain>
    </source>
</reference>
<evidence type="ECO:0000313" key="2">
    <source>
        <dbReference type="Proteomes" id="UP000298663"/>
    </source>
</evidence>
<comment type="caution">
    <text evidence="1">The sequence shown here is derived from an EMBL/GenBank/DDBJ whole genome shotgun (WGS) entry which is preliminary data.</text>
</comment>
<dbReference type="Proteomes" id="UP000298663">
    <property type="component" value="Unassembled WGS sequence"/>
</dbReference>
<name>A0A4U8UWW1_STECR</name>
<accession>A0A4U8UWW1</accession>